<dbReference type="SUPFAM" id="SSF117916">
    <property type="entry name" value="Fe-S cluster assembly (FSCA) domain-like"/>
    <property type="match status" value="1"/>
</dbReference>
<dbReference type="InterPro" id="IPR033756">
    <property type="entry name" value="YlxH/NBP35"/>
</dbReference>
<dbReference type="FunCoup" id="D8LK11">
    <property type="interactions" value="41"/>
</dbReference>
<feature type="domain" description="Gamma-butyrobetaine hydroxylase-like N-terminal" evidence="8">
    <location>
        <begin position="602"/>
        <end position="642"/>
    </location>
</feature>
<gene>
    <name evidence="9" type="ORF">Esi_0028_0070</name>
</gene>
<dbReference type="InterPro" id="IPR010376">
    <property type="entry name" value="GBBH-like_N"/>
</dbReference>
<evidence type="ECO:0000256" key="7">
    <source>
        <dbReference type="SAM" id="MobiDB-lite"/>
    </source>
</evidence>
<keyword evidence="4" id="KW-0408">Iron</keyword>
<dbReference type="InParanoid" id="D8LK11"/>
<feature type="compositionally biased region" description="Gly residues" evidence="7">
    <location>
        <begin position="267"/>
        <end position="279"/>
    </location>
</feature>
<evidence type="ECO:0000256" key="3">
    <source>
        <dbReference type="ARBA" id="ARBA00022840"/>
    </source>
</evidence>
<keyword evidence="3" id="KW-0067">ATP-binding</keyword>
<name>D8LK11_ECTSI</name>
<dbReference type="OrthoDB" id="1741334at2759"/>
<dbReference type="GO" id="GO:0016226">
    <property type="term" value="P:iron-sulfur cluster assembly"/>
    <property type="evidence" value="ECO:0007669"/>
    <property type="project" value="InterPro"/>
</dbReference>
<reference evidence="9 10" key="1">
    <citation type="journal article" date="2010" name="Nature">
        <title>The Ectocarpus genome and the independent evolution of multicellularity in brown algae.</title>
        <authorList>
            <person name="Cock J.M."/>
            <person name="Sterck L."/>
            <person name="Rouze P."/>
            <person name="Scornet D."/>
            <person name="Allen A.E."/>
            <person name="Amoutzias G."/>
            <person name="Anthouard V."/>
            <person name="Artiguenave F."/>
            <person name="Aury J.M."/>
            <person name="Badger J.H."/>
            <person name="Beszteri B."/>
            <person name="Billiau K."/>
            <person name="Bonnet E."/>
            <person name="Bothwell J.H."/>
            <person name="Bowler C."/>
            <person name="Boyen C."/>
            <person name="Brownlee C."/>
            <person name="Carrano C.J."/>
            <person name="Charrier B."/>
            <person name="Cho G.Y."/>
            <person name="Coelho S.M."/>
            <person name="Collen J."/>
            <person name="Corre E."/>
            <person name="Da Silva C."/>
            <person name="Delage L."/>
            <person name="Delaroque N."/>
            <person name="Dittami S.M."/>
            <person name="Doulbeau S."/>
            <person name="Elias M."/>
            <person name="Farnham G."/>
            <person name="Gachon C.M."/>
            <person name="Gschloessl B."/>
            <person name="Heesch S."/>
            <person name="Jabbari K."/>
            <person name="Jubin C."/>
            <person name="Kawai H."/>
            <person name="Kimura K."/>
            <person name="Kloareg B."/>
            <person name="Kupper F.C."/>
            <person name="Lang D."/>
            <person name="Le Bail A."/>
            <person name="Leblanc C."/>
            <person name="Lerouge P."/>
            <person name="Lohr M."/>
            <person name="Lopez P.J."/>
            <person name="Martens C."/>
            <person name="Maumus F."/>
            <person name="Michel G."/>
            <person name="Miranda-Saavedra D."/>
            <person name="Morales J."/>
            <person name="Moreau H."/>
            <person name="Motomura T."/>
            <person name="Nagasato C."/>
            <person name="Napoli C.A."/>
            <person name="Nelson D.R."/>
            <person name="Nyvall-Collen P."/>
            <person name="Peters A.F."/>
            <person name="Pommier C."/>
            <person name="Potin P."/>
            <person name="Poulain J."/>
            <person name="Quesneville H."/>
            <person name="Read B."/>
            <person name="Rensing S.A."/>
            <person name="Ritter A."/>
            <person name="Rousvoal S."/>
            <person name="Samanta M."/>
            <person name="Samson G."/>
            <person name="Schroeder D.C."/>
            <person name="Segurens B."/>
            <person name="Strittmatter M."/>
            <person name="Tonon T."/>
            <person name="Tregear J.W."/>
            <person name="Valentin K."/>
            <person name="von Dassow P."/>
            <person name="Yamagishi T."/>
            <person name="Van de Peer Y."/>
            <person name="Wincker P."/>
        </authorList>
    </citation>
    <scope>NUCLEOTIDE SEQUENCE [LARGE SCALE GENOMIC DNA]</scope>
    <source>
        <strain evidence="10">Ec32 / CCAP1310/4</strain>
    </source>
</reference>
<organism evidence="9 10">
    <name type="scientific">Ectocarpus siliculosus</name>
    <name type="common">Brown alga</name>
    <name type="synonym">Conferva siliculosa</name>
    <dbReference type="NCBI Taxonomy" id="2880"/>
    <lineage>
        <taxon>Eukaryota</taxon>
        <taxon>Sar</taxon>
        <taxon>Stramenopiles</taxon>
        <taxon>Ochrophyta</taxon>
        <taxon>PX clade</taxon>
        <taxon>Phaeophyceae</taxon>
        <taxon>Ectocarpales</taxon>
        <taxon>Ectocarpaceae</taxon>
        <taxon>Ectocarpus</taxon>
    </lineage>
</organism>
<feature type="compositionally biased region" description="Polar residues" evidence="7">
    <location>
        <begin position="251"/>
        <end position="266"/>
    </location>
</feature>
<dbReference type="HAMAP" id="MF_02040">
    <property type="entry name" value="Mrp_NBP35"/>
    <property type="match status" value="1"/>
</dbReference>
<dbReference type="Pfam" id="PF10609">
    <property type="entry name" value="ParA"/>
    <property type="match status" value="1"/>
</dbReference>
<evidence type="ECO:0000256" key="1">
    <source>
        <dbReference type="ARBA" id="ARBA00022723"/>
    </source>
</evidence>
<dbReference type="CDD" id="cd02037">
    <property type="entry name" value="Mrp_NBP35"/>
    <property type="match status" value="1"/>
</dbReference>
<evidence type="ECO:0000259" key="8">
    <source>
        <dbReference type="Pfam" id="PF06155"/>
    </source>
</evidence>
<evidence type="ECO:0000256" key="2">
    <source>
        <dbReference type="ARBA" id="ARBA00022741"/>
    </source>
</evidence>
<keyword evidence="2" id="KW-0547">Nucleotide-binding</keyword>
<protein>
    <recommendedName>
        <fullName evidence="8">Gamma-butyrobetaine hydroxylase-like N-terminal domain-containing protein</fullName>
    </recommendedName>
</protein>
<dbReference type="AlphaFoldDB" id="D8LK11"/>
<dbReference type="PANTHER" id="PTHR42961:SF2">
    <property type="entry name" value="IRON-SULFUR PROTEIN NUBPL"/>
    <property type="match status" value="1"/>
</dbReference>
<evidence type="ECO:0000313" key="10">
    <source>
        <dbReference type="Proteomes" id="UP000002630"/>
    </source>
</evidence>
<sequence length="650" mass="68821">MLALPYTCRWHPLAGRARARHLVDVSVRRNKPTSCSTSRRGIKVAGAAAQGRRTAAASDTTSTIAALLSPQILQSRRFISTAPGPSLATDVSWHVAHYRNGGNARQLPRRRHMSLWGGWGQGTSGGPNSSPEEELARRWRQEKEEEVLAILSGVVEPCTGKDVVELGFVQDVRIDEVVHGEQPQDNTGEDSAEAPLAISFTLRVPTLALPGRDTLASECEAALLALPWVASANALTKVRRPRWRRTVQRRSTPGSILNRSVGTETTPGGGGGGGGGGAPSPGLESVQDVVCVSSCKGGVGKSTVAVNLAYSLASRGAKVGLLDADVYGPSLPTLVNPDDVALRVSPAFPDLNLLSPIIHRGVACMSFGWVNAKAGVPGAGGHGAAVMRGPMVSKVINQLLLGTDWGELEYLIIDMPPGTGDIQITLGQALQMSGAVVVTTPQKLSYVDVVKGIDMFAEIKVPVLSVVENMAYFDCSNGERHRPFGPGHARELVEECGLASGCVFSLPLSPAVARGSDCGDPVSLSSPDGEEAKVYLSLADGVVRETFRAGKTAADVPEVSFKSGRGIVLRYISEAEAAEFVIPPFELRTRDPATGEPLASEQAAAVSDDVEPVNISVRGNYAVSISWSDGHRGAIYSYQVLRKIVEQRNR</sequence>
<dbReference type="Gene3D" id="3.40.50.300">
    <property type="entry name" value="P-loop containing nucleotide triphosphate hydrolases"/>
    <property type="match status" value="1"/>
</dbReference>
<dbReference type="PANTHER" id="PTHR42961">
    <property type="entry name" value="IRON-SULFUR PROTEIN NUBPL"/>
    <property type="match status" value="1"/>
</dbReference>
<dbReference type="Gene3D" id="3.30.2020.30">
    <property type="match status" value="1"/>
</dbReference>
<feature type="region of interest" description="Disordered" evidence="7">
    <location>
        <begin position="244"/>
        <end position="280"/>
    </location>
</feature>
<dbReference type="Proteomes" id="UP000002630">
    <property type="component" value="Linkage Group LG16"/>
</dbReference>
<comment type="similarity">
    <text evidence="6">Belongs to the Mrp/NBP35 ATP-binding proteins family.</text>
</comment>
<keyword evidence="1" id="KW-0479">Metal-binding</keyword>
<proteinExistence type="inferred from homology"/>
<dbReference type="EMBL" id="FN648464">
    <property type="protein sequence ID" value="CBN74480.1"/>
    <property type="molecule type" value="Genomic_DNA"/>
</dbReference>
<evidence type="ECO:0000313" key="9">
    <source>
        <dbReference type="EMBL" id="CBN74480.1"/>
    </source>
</evidence>
<dbReference type="GO" id="GO:0140663">
    <property type="term" value="F:ATP-dependent FeS chaperone activity"/>
    <property type="evidence" value="ECO:0007669"/>
    <property type="project" value="InterPro"/>
</dbReference>
<dbReference type="GO" id="GO:0046872">
    <property type="term" value="F:metal ion binding"/>
    <property type="evidence" value="ECO:0007669"/>
    <property type="project" value="UniProtKB-KW"/>
</dbReference>
<dbReference type="InterPro" id="IPR019591">
    <property type="entry name" value="Mrp/NBP35_ATP-bd"/>
</dbReference>
<dbReference type="EMBL" id="FN649741">
    <property type="protein sequence ID" value="CBN74480.1"/>
    <property type="molecule type" value="Genomic_DNA"/>
</dbReference>
<keyword evidence="10" id="KW-1185">Reference proteome</keyword>
<dbReference type="InterPro" id="IPR027417">
    <property type="entry name" value="P-loop_NTPase"/>
</dbReference>
<keyword evidence="5" id="KW-0411">Iron-sulfur</keyword>
<dbReference type="InterPro" id="IPR044304">
    <property type="entry name" value="NUBPL-like"/>
</dbReference>
<evidence type="ECO:0000256" key="4">
    <source>
        <dbReference type="ARBA" id="ARBA00023004"/>
    </source>
</evidence>
<dbReference type="SUPFAM" id="SSF52540">
    <property type="entry name" value="P-loop containing nucleoside triphosphate hydrolases"/>
    <property type="match status" value="1"/>
</dbReference>
<dbReference type="GO" id="GO:0005524">
    <property type="term" value="F:ATP binding"/>
    <property type="evidence" value="ECO:0007669"/>
    <property type="project" value="UniProtKB-KW"/>
</dbReference>
<dbReference type="eggNOG" id="KOG3022">
    <property type="taxonomic scope" value="Eukaryota"/>
</dbReference>
<dbReference type="InterPro" id="IPR034904">
    <property type="entry name" value="FSCA_dom_sf"/>
</dbReference>
<dbReference type="GO" id="GO:0051539">
    <property type="term" value="F:4 iron, 4 sulfur cluster binding"/>
    <property type="evidence" value="ECO:0007669"/>
    <property type="project" value="TreeGrafter"/>
</dbReference>
<evidence type="ECO:0000256" key="5">
    <source>
        <dbReference type="ARBA" id="ARBA00023014"/>
    </source>
</evidence>
<evidence type="ECO:0000256" key="6">
    <source>
        <dbReference type="ARBA" id="ARBA00024036"/>
    </source>
</evidence>
<dbReference type="STRING" id="2880.D8LK11"/>
<dbReference type="Gene3D" id="3.30.300.130">
    <property type="entry name" value="Fe-S cluster assembly (FSCA)"/>
    <property type="match status" value="1"/>
</dbReference>
<dbReference type="InterPro" id="IPR038492">
    <property type="entry name" value="GBBH-like_N_sf"/>
</dbReference>
<dbReference type="Pfam" id="PF06155">
    <property type="entry name" value="GBBH-like_N"/>
    <property type="match status" value="1"/>
</dbReference>
<accession>D8LK11</accession>